<evidence type="ECO:0000313" key="2">
    <source>
        <dbReference type="EMBL" id="KAK3335169.1"/>
    </source>
</evidence>
<dbReference type="EMBL" id="JAUEPO010000001">
    <property type="protein sequence ID" value="KAK3335169.1"/>
    <property type="molecule type" value="Genomic_DNA"/>
</dbReference>
<protein>
    <recommendedName>
        <fullName evidence="1">DUF7918 domain-containing protein</fullName>
    </recommendedName>
</protein>
<feature type="domain" description="DUF7918" evidence="1">
    <location>
        <begin position="9"/>
        <end position="242"/>
    </location>
</feature>
<dbReference type="InterPro" id="IPR057678">
    <property type="entry name" value="DUF7918"/>
</dbReference>
<name>A0AAE0J1F9_9PEZI</name>
<evidence type="ECO:0000259" key="1">
    <source>
        <dbReference type="Pfam" id="PF25534"/>
    </source>
</evidence>
<dbReference type="AlphaFoldDB" id="A0AAE0J1F9"/>
<reference evidence="2" key="1">
    <citation type="journal article" date="2023" name="Mol. Phylogenet. Evol.">
        <title>Genome-scale phylogeny and comparative genomics of the fungal order Sordariales.</title>
        <authorList>
            <person name="Hensen N."/>
            <person name="Bonometti L."/>
            <person name="Westerberg I."/>
            <person name="Brannstrom I.O."/>
            <person name="Guillou S."/>
            <person name="Cros-Aarteil S."/>
            <person name="Calhoun S."/>
            <person name="Haridas S."/>
            <person name="Kuo A."/>
            <person name="Mondo S."/>
            <person name="Pangilinan J."/>
            <person name="Riley R."/>
            <person name="LaButti K."/>
            <person name="Andreopoulos B."/>
            <person name="Lipzen A."/>
            <person name="Chen C."/>
            <person name="Yan M."/>
            <person name="Daum C."/>
            <person name="Ng V."/>
            <person name="Clum A."/>
            <person name="Steindorff A."/>
            <person name="Ohm R.A."/>
            <person name="Martin F."/>
            <person name="Silar P."/>
            <person name="Natvig D.O."/>
            <person name="Lalanne C."/>
            <person name="Gautier V."/>
            <person name="Ament-Velasquez S.L."/>
            <person name="Kruys A."/>
            <person name="Hutchinson M.I."/>
            <person name="Powell A.J."/>
            <person name="Barry K."/>
            <person name="Miller A.N."/>
            <person name="Grigoriev I.V."/>
            <person name="Debuchy R."/>
            <person name="Gladieux P."/>
            <person name="Hiltunen Thoren M."/>
            <person name="Johannesson H."/>
        </authorList>
    </citation>
    <scope>NUCLEOTIDE SEQUENCE</scope>
    <source>
        <strain evidence="2">SMH4131-1</strain>
    </source>
</reference>
<gene>
    <name evidence="2" type="ORF">B0T19DRAFT_395056</name>
</gene>
<reference evidence="2" key="2">
    <citation type="submission" date="2023-06" db="EMBL/GenBank/DDBJ databases">
        <authorList>
            <consortium name="Lawrence Berkeley National Laboratory"/>
            <person name="Haridas S."/>
            <person name="Hensen N."/>
            <person name="Bonometti L."/>
            <person name="Westerberg I."/>
            <person name="Brannstrom I.O."/>
            <person name="Guillou S."/>
            <person name="Cros-Aarteil S."/>
            <person name="Calhoun S."/>
            <person name="Kuo A."/>
            <person name="Mondo S."/>
            <person name="Pangilinan J."/>
            <person name="Riley R."/>
            <person name="Labutti K."/>
            <person name="Andreopoulos B."/>
            <person name="Lipzen A."/>
            <person name="Chen C."/>
            <person name="Yanf M."/>
            <person name="Daum C."/>
            <person name="Ng V."/>
            <person name="Clum A."/>
            <person name="Steindorff A."/>
            <person name="Ohm R."/>
            <person name="Martin F."/>
            <person name="Silar P."/>
            <person name="Natvig D."/>
            <person name="Lalanne C."/>
            <person name="Gautier V."/>
            <person name="Ament-Velasquez S.L."/>
            <person name="Kruys A."/>
            <person name="Hutchinson M.I."/>
            <person name="Powell A.J."/>
            <person name="Barry K."/>
            <person name="Miller A.N."/>
            <person name="Grigoriev I.V."/>
            <person name="Debuchy R."/>
            <person name="Gladieux P."/>
            <person name="Thoren M.H."/>
            <person name="Johannesson H."/>
        </authorList>
    </citation>
    <scope>NUCLEOTIDE SEQUENCE</scope>
    <source>
        <strain evidence="2">SMH4131-1</strain>
    </source>
</reference>
<organism evidence="2 3">
    <name type="scientific">Cercophora scortea</name>
    <dbReference type="NCBI Taxonomy" id="314031"/>
    <lineage>
        <taxon>Eukaryota</taxon>
        <taxon>Fungi</taxon>
        <taxon>Dikarya</taxon>
        <taxon>Ascomycota</taxon>
        <taxon>Pezizomycotina</taxon>
        <taxon>Sordariomycetes</taxon>
        <taxon>Sordariomycetidae</taxon>
        <taxon>Sordariales</taxon>
        <taxon>Lasiosphaeriaceae</taxon>
        <taxon>Cercophora</taxon>
    </lineage>
</organism>
<proteinExistence type="predicted"/>
<dbReference type="PANTHER" id="PTHR36223:SF1">
    <property type="entry name" value="TRANSCRIPTION ELONGATION FACTOR EAF N-TERMINAL DOMAIN-CONTAINING PROTEIN"/>
    <property type="match status" value="1"/>
</dbReference>
<dbReference type="Pfam" id="PF25534">
    <property type="entry name" value="DUF7918"/>
    <property type="match status" value="1"/>
</dbReference>
<comment type="caution">
    <text evidence="2">The sequence shown here is derived from an EMBL/GenBank/DDBJ whole genome shotgun (WGS) entry which is preliminary data.</text>
</comment>
<dbReference type="PANTHER" id="PTHR36223">
    <property type="entry name" value="BETA-LACTAMASE-TYPE TRANSPEPTIDASE FOLD DOMAIN CONTAINING PROTEIN"/>
    <property type="match status" value="1"/>
</dbReference>
<sequence>MAIIDAVPGLEATIEIEGDELRTKEYDDPSGPPVGYPCPAVVKYIRALPGARFTFHFSKTPPFFRQEGHHIAYILTIDGEPLTTVHEVGKGDPPTYHETWDSYSGSYFTGCVETGYRQHEFKFAKRQLVDVNEMSPEEREGQFVTAKEQGVLKAEFFAMRPIEEEHDLDYQAGMIKEKKHTEEALKGKEIDCIATATCEDFTGNWTPRIPTDRFHDHQERPFAVFEWRYRSRYALIKEGIVPPPTLDDIVNDMTVPELREMVKEYLQMKGVIWGDNNARLSDRIISPPSRPMNAGERVRYERTLAKLKEAWASMDRRSAEVRLPVKPEPETSE</sequence>
<accession>A0AAE0J1F9</accession>
<keyword evidence="3" id="KW-1185">Reference proteome</keyword>
<evidence type="ECO:0000313" key="3">
    <source>
        <dbReference type="Proteomes" id="UP001286456"/>
    </source>
</evidence>
<dbReference type="Proteomes" id="UP001286456">
    <property type="component" value="Unassembled WGS sequence"/>
</dbReference>